<organism evidence="2 3">
    <name type="scientific">Gluconacetobacter asukensis</name>
    <dbReference type="NCBI Taxonomy" id="1017181"/>
    <lineage>
        <taxon>Bacteria</taxon>
        <taxon>Pseudomonadati</taxon>
        <taxon>Pseudomonadota</taxon>
        <taxon>Alphaproteobacteria</taxon>
        <taxon>Acetobacterales</taxon>
        <taxon>Acetobacteraceae</taxon>
        <taxon>Gluconacetobacter</taxon>
    </lineage>
</organism>
<gene>
    <name evidence="2" type="ORF">HLH35_12725</name>
</gene>
<keyword evidence="1" id="KW-0732">Signal</keyword>
<comment type="caution">
    <text evidence="2">The sequence shown here is derived from an EMBL/GenBank/DDBJ whole genome shotgun (WGS) entry which is preliminary data.</text>
</comment>
<sequence length="271" mass="28992">MVGSAFPVGRRSAWGTRMAAALLALATVATYDAAYAAESDVQSQSTQSLIISYRSTPAGRPALLHTLRTQLAPRLHALQAQGSLAHYRILFSRLVDANTWDALLILDLRNDAQLASWRTIDARTPAGLSATDLTNVTAVESTLSDPVGHGGPADDGPDAVYMVVPYDYFVPTKDYTAYVRSYVFPQTDGWIAAGALNAYQLYAARYGAGRNWMSMLVLAYHGDNGLDQRNDVIAATRKTLSANPGWAATASGKGHIRTEKAAMIADLIAGG</sequence>
<feature type="signal peptide" evidence="1">
    <location>
        <begin position="1"/>
        <end position="36"/>
    </location>
</feature>
<dbReference type="AlphaFoldDB" id="A0A7W4J1L1"/>
<evidence type="ECO:0000313" key="3">
    <source>
        <dbReference type="Proteomes" id="UP000577891"/>
    </source>
</evidence>
<evidence type="ECO:0000313" key="2">
    <source>
        <dbReference type="EMBL" id="MBB2172971.1"/>
    </source>
</evidence>
<name>A0A7W4J1L1_9PROT</name>
<dbReference type="Proteomes" id="UP000577891">
    <property type="component" value="Unassembled WGS sequence"/>
</dbReference>
<dbReference type="RefSeq" id="WP_182979483.1">
    <property type="nucleotide sequence ID" value="NZ_JABEQE010000010.1"/>
</dbReference>
<dbReference type="EMBL" id="JABEQE010000010">
    <property type="protein sequence ID" value="MBB2172971.1"/>
    <property type="molecule type" value="Genomic_DNA"/>
</dbReference>
<reference evidence="2 3" key="1">
    <citation type="submission" date="2020-04" db="EMBL/GenBank/DDBJ databases">
        <title>Description of novel Gluconacetobacter.</title>
        <authorList>
            <person name="Sombolestani A."/>
        </authorList>
    </citation>
    <scope>NUCLEOTIDE SEQUENCE [LARGE SCALE GENOMIC DNA]</scope>
    <source>
        <strain evidence="2 3">LMG 27724</strain>
    </source>
</reference>
<proteinExistence type="predicted"/>
<feature type="chain" id="PRO_5030524865" evidence="1">
    <location>
        <begin position="37"/>
        <end position="271"/>
    </location>
</feature>
<keyword evidence="3" id="KW-1185">Reference proteome</keyword>
<accession>A0A7W4J1L1</accession>
<evidence type="ECO:0000256" key="1">
    <source>
        <dbReference type="SAM" id="SignalP"/>
    </source>
</evidence>
<protein>
    <submittedName>
        <fullName evidence="2">Uncharacterized protein</fullName>
    </submittedName>
</protein>